<evidence type="ECO:0008006" key="5">
    <source>
        <dbReference type="Google" id="ProtNLM"/>
    </source>
</evidence>
<dbReference type="Proteomes" id="UP000279271">
    <property type="component" value="Unassembled WGS sequence"/>
</dbReference>
<name>A0A3M7L5Y4_AUXPR</name>
<accession>A0A3M7L5Y4</accession>
<dbReference type="AlphaFoldDB" id="A0A3M7L5Y4"/>
<reference evidence="4" key="1">
    <citation type="journal article" date="2018" name="Algal Res.">
        <title>Characterization of plant carbon substrate utilization by Auxenochlorella protothecoides.</title>
        <authorList>
            <person name="Vogler B.W."/>
            <person name="Starkenburg S.R."/>
            <person name="Sudasinghe N."/>
            <person name="Schambach J.Y."/>
            <person name="Rollin J.A."/>
            <person name="Pattathil S."/>
            <person name="Barry A.N."/>
        </authorList>
    </citation>
    <scope>NUCLEOTIDE SEQUENCE [LARGE SCALE GENOMIC DNA]</scope>
    <source>
        <strain evidence="4">UTEX 25</strain>
    </source>
</reference>
<evidence type="ECO:0000313" key="3">
    <source>
        <dbReference type="EMBL" id="RMZ56906.1"/>
    </source>
</evidence>
<evidence type="ECO:0000313" key="4">
    <source>
        <dbReference type="Proteomes" id="UP000279271"/>
    </source>
</evidence>
<protein>
    <recommendedName>
        <fullName evidence="5">Pentatricopeptide repeat-containing protein</fullName>
    </recommendedName>
</protein>
<dbReference type="NCBIfam" id="TIGR00756">
    <property type="entry name" value="PPR"/>
    <property type="match status" value="1"/>
</dbReference>
<dbReference type="EMBL" id="QOKY01000135">
    <property type="protein sequence ID" value="RMZ56906.1"/>
    <property type="molecule type" value="Genomic_DNA"/>
</dbReference>
<dbReference type="InterPro" id="IPR002885">
    <property type="entry name" value="PPR_rpt"/>
</dbReference>
<keyword evidence="1" id="KW-0677">Repeat</keyword>
<evidence type="ECO:0000256" key="2">
    <source>
        <dbReference type="PROSITE-ProRule" id="PRU00708"/>
    </source>
</evidence>
<gene>
    <name evidence="3" type="ORF">APUTEX25_002995</name>
</gene>
<proteinExistence type="predicted"/>
<comment type="caution">
    <text evidence="3">The sequence shown here is derived from an EMBL/GenBank/DDBJ whole genome shotgun (WGS) entry which is preliminary data.</text>
</comment>
<evidence type="ECO:0000256" key="1">
    <source>
        <dbReference type="ARBA" id="ARBA00022737"/>
    </source>
</evidence>
<dbReference type="PROSITE" id="PS51375">
    <property type="entry name" value="PPR"/>
    <property type="match status" value="1"/>
</dbReference>
<feature type="repeat" description="PPR" evidence="2">
    <location>
        <begin position="9"/>
        <end position="43"/>
    </location>
</feature>
<dbReference type="Gene3D" id="1.25.40.10">
    <property type="entry name" value="Tetratricopeptide repeat domain"/>
    <property type="match status" value="1"/>
</dbReference>
<organism evidence="3 4">
    <name type="scientific">Auxenochlorella protothecoides</name>
    <name type="common">Green microalga</name>
    <name type="synonym">Chlorella protothecoides</name>
    <dbReference type="NCBI Taxonomy" id="3075"/>
    <lineage>
        <taxon>Eukaryota</taxon>
        <taxon>Viridiplantae</taxon>
        <taxon>Chlorophyta</taxon>
        <taxon>core chlorophytes</taxon>
        <taxon>Trebouxiophyceae</taxon>
        <taxon>Chlorellales</taxon>
        <taxon>Chlorellaceae</taxon>
        <taxon>Auxenochlorella</taxon>
    </lineage>
</organism>
<sequence length="104" mass="10434">MAQEGLQPNVHVYNALLGVCNQAGQWDASLALVREMRGADIQGNLTTAQARPHGVVQGLARGPGLLEATGRGGAGSVDRQAALAAALSATVGAAGVALMQTGFI</sequence>
<dbReference type="InterPro" id="IPR011990">
    <property type="entry name" value="TPR-like_helical_dom_sf"/>
</dbReference>